<gene>
    <name evidence="8" type="ORF">CRG98_046343</name>
</gene>
<dbReference type="PANTHER" id="PTHR31429:SF24">
    <property type="entry name" value="WRKY TRANSCRIPTION FACTOR 72-RELATED"/>
    <property type="match status" value="1"/>
</dbReference>
<evidence type="ECO:0000313" key="9">
    <source>
        <dbReference type="Proteomes" id="UP000233551"/>
    </source>
</evidence>
<feature type="region of interest" description="Disordered" evidence="6">
    <location>
        <begin position="138"/>
        <end position="183"/>
    </location>
</feature>
<dbReference type="EMBL" id="PGOL01006808">
    <property type="protein sequence ID" value="PKI33269.1"/>
    <property type="molecule type" value="Genomic_DNA"/>
</dbReference>
<keyword evidence="4" id="KW-0804">Transcription</keyword>
<dbReference type="Proteomes" id="UP000233551">
    <property type="component" value="Unassembled WGS sequence"/>
</dbReference>
<feature type="region of interest" description="Disordered" evidence="6">
    <location>
        <begin position="1"/>
        <end position="47"/>
    </location>
</feature>
<dbReference type="InterPro" id="IPR003657">
    <property type="entry name" value="WRKY_dom"/>
</dbReference>
<accession>A0A2I0HNG7</accession>
<dbReference type="Pfam" id="PF03106">
    <property type="entry name" value="WRKY"/>
    <property type="match status" value="1"/>
</dbReference>
<comment type="subcellular location">
    <subcellularLocation>
        <location evidence="1">Nucleus</location>
    </subcellularLocation>
</comment>
<evidence type="ECO:0000256" key="6">
    <source>
        <dbReference type="SAM" id="MobiDB-lite"/>
    </source>
</evidence>
<dbReference type="InterPro" id="IPR036576">
    <property type="entry name" value="WRKY_dom_sf"/>
</dbReference>
<evidence type="ECO:0000256" key="2">
    <source>
        <dbReference type="ARBA" id="ARBA00023015"/>
    </source>
</evidence>
<dbReference type="SUPFAM" id="SSF118290">
    <property type="entry name" value="WRKY DNA-binding domain"/>
    <property type="match status" value="1"/>
</dbReference>
<sequence>MQSSLSRSLTEEKSTESSDHGEDRLSMKQEDEIKSATAEIGEAREENERLKRMLDQLKEDYRSLEVQFFGILQREASGRSLMDFSTSLEDTKLGQEPVCLSLGMCPVESKQDKRKETWKRADGELKSGLGLRLNTKLQLSPEVISSPDPEDRTSLEGPKDEDAGEIWPPSKVQKMEGDGDSNDISQQAQMKRARVSIRAWCDSTTMNDGCQWRKYGQKISKGNPCPRAYYRCTVAPACPVRKQVQRCAEDMSVLITTYEGTHNHPLQLSAKAMASTTSAAASMLLSGSSSSSQTGLGPTATILAGPDGLNFSLYDNSIRSNCRHPFYNPNSPSQIHPTITLDLTTPPPTPAMTHLSSLNRLDARPRFLGSSLGFSNNLPSVCTPSDPVNGLEKQTREPSQSLTDTLTKVLTTDPAFQSAIAAAVQSMVKNKTQFAGQSSFPLLQNPLPFPVDETAPKPMLDIDSNGL</sequence>
<dbReference type="AlphaFoldDB" id="A0A2I0HNG7"/>
<evidence type="ECO:0000313" key="8">
    <source>
        <dbReference type="EMBL" id="PKI33269.1"/>
    </source>
</evidence>
<organism evidence="8 9">
    <name type="scientific">Punica granatum</name>
    <name type="common">Pomegranate</name>
    <dbReference type="NCBI Taxonomy" id="22663"/>
    <lineage>
        <taxon>Eukaryota</taxon>
        <taxon>Viridiplantae</taxon>
        <taxon>Streptophyta</taxon>
        <taxon>Embryophyta</taxon>
        <taxon>Tracheophyta</taxon>
        <taxon>Spermatophyta</taxon>
        <taxon>Magnoliopsida</taxon>
        <taxon>eudicotyledons</taxon>
        <taxon>Gunneridae</taxon>
        <taxon>Pentapetalae</taxon>
        <taxon>rosids</taxon>
        <taxon>malvids</taxon>
        <taxon>Myrtales</taxon>
        <taxon>Lythraceae</taxon>
        <taxon>Punica</taxon>
    </lineage>
</organism>
<evidence type="ECO:0000256" key="4">
    <source>
        <dbReference type="ARBA" id="ARBA00023163"/>
    </source>
</evidence>
<dbReference type="InterPro" id="IPR044810">
    <property type="entry name" value="WRKY_plant"/>
</dbReference>
<feature type="compositionally biased region" description="Basic and acidic residues" evidence="6">
    <location>
        <begin position="149"/>
        <end position="161"/>
    </location>
</feature>
<evidence type="ECO:0000256" key="5">
    <source>
        <dbReference type="ARBA" id="ARBA00023242"/>
    </source>
</evidence>
<dbReference type="Gene3D" id="2.20.25.80">
    <property type="entry name" value="WRKY domain"/>
    <property type="match status" value="1"/>
</dbReference>
<dbReference type="PANTHER" id="PTHR31429">
    <property type="entry name" value="WRKY TRANSCRIPTION FACTOR 36-RELATED"/>
    <property type="match status" value="1"/>
</dbReference>
<proteinExistence type="predicted"/>
<dbReference type="SMART" id="SM00774">
    <property type="entry name" value="WRKY"/>
    <property type="match status" value="1"/>
</dbReference>
<keyword evidence="3" id="KW-0238">DNA-binding</keyword>
<dbReference type="GO" id="GO:0003700">
    <property type="term" value="F:DNA-binding transcription factor activity"/>
    <property type="evidence" value="ECO:0007669"/>
    <property type="project" value="InterPro"/>
</dbReference>
<dbReference type="PROSITE" id="PS50811">
    <property type="entry name" value="WRKY"/>
    <property type="match status" value="1"/>
</dbReference>
<evidence type="ECO:0000256" key="3">
    <source>
        <dbReference type="ARBA" id="ARBA00023125"/>
    </source>
</evidence>
<dbReference type="GO" id="GO:0005634">
    <property type="term" value="C:nucleus"/>
    <property type="evidence" value="ECO:0007669"/>
    <property type="project" value="UniProtKB-SubCell"/>
</dbReference>
<evidence type="ECO:0000256" key="1">
    <source>
        <dbReference type="ARBA" id="ARBA00004123"/>
    </source>
</evidence>
<protein>
    <recommendedName>
        <fullName evidence="7">WRKY domain-containing protein</fullName>
    </recommendedName>
</protein>
<reference evidence="8 9" key="1">
    <citation type="submission" date="2017-11" db="EMBL/GenBank/DDBJ databases">
        <title>De-novo sequencing of pomegranate (Punica granatum L.) genome.</title>
        <authorList>
            <person name="Akparov Z."/>
            <person name="Amiraslanov A."/>
            <person name="Hajiyeva S."/>
            <person name="Abbasov M."/>
            <person name="Kaur K."/>
            <person name="Hamwieh A."/>
            <person name="Solovyev V."/>
            <person name="Salamov A."/>
            <person name="Braich B."/>
            <person name="Kosarev P."/>
            <person name="Mahmoud A."/>
            <person name="Hajiyev E."/>
            <person name="Babayeva S."/>
            <person name="Izzatullayeva V."/>
            <person name="Mammadov A."/>
            <person name="Mammadov A."/>
            <person name="Sharifova S."/>
            <person name="Ojaghi J."/>
            <person name="Eynullazada K."/>
            <person name="Bayramov B."/>
            <person name="Abdulazimova A."/>
            <person name="Shahmuradov I."/>
        </authorList>
    </citation>
    <scope>NUCLEOTIDE SEQUENCE [LARGE SCALE GENOMIC DNA]</scope>
    <source>
        <strain evidence="9">cv. AG2017</strain>
        <tissue evidence="8">Leaf</tissue>
    </source>
</reference>
<evidence type="ECO:0000259" key="7">
    <source>
        <dbReference type="PROSITE" id="PS50811"/>
    </source>
</evidence>
<keyword evidence="5" id="KW-0539">Nucleus</keyword>
<feature type="region of interest" description="Disordered" evidence="6">
    <location>
        <begin position="447"/>
        <end position="467"/>
    </location>
</feature>
<feature type="domain" description="WRKY" evidence="7">
    <location>
        <begin position="201"/>
        <end position="267"/>
    </location>
</feature>
<comment type="caution">
    <text evidence="8">The sequence shown here is derived from an EMBL/GenBank/DDBJ whole genome shotgun (WGS) entry which is preliminary data.</text>
</comment>
<keyword evidence="9" id="KW-1185">Reference proteome</keyword>
<dbReference type="GO" id="GO:0043565">
    <property type="term" value="F:sequence-specific DNA binding"/>
    <property type="evidence" value="ECO:0007669"/>
    <property type="project" value="InterPro"/>
</dbReference>
<feature type="compositionally biased region" description="Basic and acidic residues" evidence="6">
    <location>
        <begin position="9"/>
        <end position="34"/>
    </location>
</feature>
<dbReference type="FunFam" id="2.20.25.80:FF:000002">
    <property type="entry name" value="probable WRKY transcription factor 31"/>
    <property type="match status" value="1"/>
</dbReference>
<name>A0A2I0HNG7_PUNGR</name>
<keyword evidence="2" id="KW-0805">Transcription regulation</keyword>